<accession>A0A8J6N425</accession>
<protein>
    <submittedName>
        <fullName evidence="1">Uncharacterized protein</fullName>
    </submittedName>
</protein>
<proteinExistence type="predicted"/>
<evidence type="ECO:0000313" key="2">
    <source>
        <dbReference type="Proteomes" id="UP000603545"/>
    </source>
</evidence>
<gene>
    <name evidence="1" type="ORF">H8E80_02050</name>
</gene>
<dbReference type="EMBL" id="JACNLL010000024">
    <property type="protein sequence ID" value="MBC8198818.1"/>
    <property type="molecule type" value="Genomic_DNA"/>
</dbReference>
<comment type="caution">
    <text evidence="1">The sequence shown here is derived from an EMBL/GenBank/DDBJ whole genome shotgun (WGS) entry which is preliminary data.</text>
</comment>
<sequence length="139" mass="15581">MVNKPLQLVDFINFDGILTPGLIPIGSAADTIGLSIDEKAAVFDAESFKHINFVFFRRFSDGRSSQILAYVVDNSDERLDEKALAELHLQVWLHGTAPLLYIAWPSRIDVLTCARGPDFWKADKQECQYNPAQKIEAGK</sequence>
<organism evidence="1 2">
    <name type="scientific">Candidatus Desulfaltia bathyphila</name>
    <dbReference type="NCBI Taxonomy" id="2841697"/>
    <lineage>
        <taxon>Bacteria</taxon>
        <taxon>Pseudomonadati</taxon>
        <taxon>Thermodesulfobacteriota</taxon>
        <taxon>Desulfobacteria</taxon>
        <taxon>Desulfobacterales</taxon>
        <taxon>Desulfobacterales incertae sedis</taxon>
        <taxon>Candidatus Desulfaltia</taxon>
    </lineage>
</organism>
<name>A0A8J6N425_9BACT</name>
<dbReference type="AlphaFoldDB" id="A0A8J6N425"/>
<evidence type="ECO:0000313" key="1">
    <source>
        <dbReference type="EMBL" id="MBC8198818.1"/>
    </source>
</evidence>
<dbReference type="Proteomes" id="UP000603545">
    <property type="component" value="Unassembled WGS sequence"/>
</dbReference>
<reference evidence="1 2" key="1">
    <citation type="submission" date="2020-08" db="EMBL/GenBank/DDBJ databases">
        <title>Bridging the membrane lipid divide: bacteria of the FCB group superphylum have the potential to synthesize archaeal ether lipids.</title>
        <authorList>
            <person name="Villanueva L."/>
            <person name="Von Meijenfeldt F.A.B."/>
            <person name="Westbye A.B."/>
            <person name="Yadav S."/>
            <person name="Hopmans E.C."/>
            <person name="Dutilh B.E."/>
            <person name="Sinninghe Damste J.S."/>
        </authorList>
    </citation>
    <scope>NUCLEOTIDE SEQUENCE [LARGE SCALE GENOMIC DNA]</scope>
    <source>
        <strain evidence="1">NIOZ-UU82</strain>
    </source>
</reference>